<feature type="domain" description="MOSC" evidence="2">
    <location>
        <begin position="96"/>
        <end position="253"/>
    </location>
</feature>
<keyword evidence="4" id="KW-1185">Reference proteome</keyword>
<evidence type="ECO:0000313" key="3">
    <source>
        <dbReference type="EMBL" id="BDA65316.1"/>
    </source>
</evidence>
<evidence type="ECO:0000256" key="1">
    <source>
        <dbReference type="SAM" id="MobiDB-lite"/>
    </source>
</evidence>
<dbReference type="PROSITE" id="PS51340">
    <property type="entry name" value="MOSC"/>
    <property type="match status" value="1"/>
</dbReference>
<dbReference type="InterPro" id="IPR052353">
    <property type="entry name" value="Benzoxazolinone_Detox_Enz"/>
</dbReference>
<organism evidence="3 4">
    <name type="scientific">Actinomyces capricornis</name>
    <dbReference type="NCBI Taxonomy" id="2755559"/>
    <lineage>
        <taxon>Bacteria</taxon>
        <taxon>Bacillati</taxon>
        <taxon>Actinomycetota</taxon>
        <taxon>Actinomycetes</taxon>
        <taxon>Actinomycetales</taxon>
        <taxon>Actinomycetaceae</taxon>
        <taxon>Actinomyces</taxon>
    </lineage>
</organism>
<dbReference type="Proteomes" id="UP000824496">
    <property type="component" value="Chromosome"/>
</dbReference>
<accession>A0ABN6K8L6</accession>
<dbReference type="EMBL" id="AP025017">
    <property type="protein sequence ID" value="BDA65316.1"/>
    <property type="molecule type" value="Genomic_DNA"/>
</dbReference>
<feature type="region of interest" description="Disordered" evidence="1">
    <location>
        <begin position="1"/>
        <end position="22"/>
    </location>
</feature>
<feature type="compositionally biased region" description="Basic and acidic residues" evidence="1">
    <location>
        <begin position="180"/>
        <end position="192"/>
    </location>
</feature>
<dbReference type="PANTHER" id="PTHR30212">
    <property type="entry name" value="PROTEIN YIIM"/>
    <property type="match status" value="1"/>
</dbReference>
<dbReference type="Gene3D" id="2.40.33.20">
    <property type="entry name" value="PK beta-barrel domain-like"/>
    <property type="match status" value="1"/>
</dbReference>
<dbReference type="SUPFAM" id="SSF50800">
    <property type="entry name" value="PK beta-barrel domain-like"/>
    <property type="match status" value="1"/>
</dbReference>
<evidence type="ECO:0000259" key="2">
    <source>
        <dbReference type="PROSITE" id="PS51340"/>
    </source>
</evidence>
<reference evidence="3 4" key="1">
    <citation type="submission" date="2021-08" db="EMBL/GenBank/DDBJ databases">
        <title>Whole genome sequence of novel Actinomyces species strain MAS-1.</title>
        <authorList>
            <person name="Saito M."/>
            <person name="Kuwahara N."/>
            <person name="Takizawa T."/>
            <person name="Gotouda H."/>
            <person name="Ochiai T."/>
        </authorList>
    </citation>
    <scope>NUCLEOTIDE SEQUENCE [LARGE SCALE GENOMIC DNA]</scope>
    <source>
        <strain evidence="3 4">MAS-1</strain>
    </source>
</reference>
<sequence length="305" mass="31386">MRQASTRIGAAPAGGGAPVASPSVRAAMDDDGAGLVLTRELARVLGEPHAGADGRHRGEPSPFGRGEAVGRVSAVCAVERLRPDCGSPGVSAIHKAAIAGAVAVNSLGIVVDQQADRAHHGGLDKALYVMSGAEARHWSRELGGIGPGALGENMLIEDDGAAGIDDVEIGAVLSIGPPGRSDHPGRGAEDRGSPGSDGILVRVTGVRNPCSTFARGMGRADWVELFSARDRVGVYLSVLAEGRVRAGDEVRVVSTAGHGVSCRRWFAHHDPRDARAVLAAEARGDCVIADFTRKYLLAAVDEPVG</sequence>
<dbReference type="InterPro" id="IPR011037">
    <property type="entry name" value="Pyrv_Knase-like_insert_dom_sf"/>
</dbReference>
<dbReference type="Pfam" id="PF03473">
    <property type="entry name" value="MOSC"/>
    <property type="match status" value="1"/>
</dbReference>
<gene>
    <name evidence="3" type="ORF">MANAM107_21500</name>
</gene>
<evidence type="ECO:0000313" key="4">
    <source>
        <dbReference type="Proteomes" id="UP000824496"/>
    </source>
</evidence>
<dbReference type="InterPro" id="IPR005302">
    <property type="entry name" value="MoCF_Sase_C"/>
</dbReference>
<proteinExistence type="predicted"/>
<protein>
    <recommendedName>
        <fullName evidence="2">MOSC domain-containing protein</fullName>
    </recommendedName>
</protein>
<dbReference type="PANTHER" id="PTHR30212:SF2">
    <property type="entry name" value="PROTEIN YIIM"/>
    <property type="match status" value="1"/>
</dbReference>
<name>A0ABN6K8L6_9ACTO</name>
<feature type="region of interest" description="Disordered" evidence="1">
    <location>
        <begin position="175"/>
        <end position="198"/>
    </location>
</feature>